<name>A0A803PNC2_CANSA</name>
<reference evidence="1" key="2">
    <citation type="submission" date="2021-03" db="UniProtKB">
        <authorList>
            <consortium name="EnsemblPlants"/>
        </authorList>
    </citation>
    <scope>IDENTIFICATION</scope>
</reference>
<sequence>MDPEQLKVEGSMIMEKLRRVRLLSPHQNTTPPNSCGICSDPYDVKEAIVEIVANWKGPCTFEMILLNSFVKNIDSRIDEVRKMAKKIKGKPFGS</sequence>
<evidence type="ECO:0000313" key="1">
    <source>
        <dbReference type="EnsemblPlants" id="cds.evm.model.05.1888"/>
    </source>
</evidence>
<dbReference type="EnsemblPlants" id="evm.model.05.1888">
    <property type="protein sequence ID" value="cds.evm.model.05.1888"/>
    <property type="gene ID" value="evm.TU.05.1888"/>
</dbReference>
<dbReference type="EMBL" id="UZAU01000547">
    <property type="status" value="NOT_ANNOTATED_CDS"/>
    <property type="molecule type" value="Genomic_DNA"/>
</dbReference>
<keyword evidence="2" id="KW-1185">Reference proteome</keyword>
<accession>A0A803PNC2</accession>
<reference evidence="1" key="1">
    <citation type="submission" date="2018-11" db="EMBL/GenBank/DDBJ databases">
        <authorList>
            <person name="Grassa J C."/>
        </authorList>
    </citation>
    <scope>NUCLEOTIDE SEQUENCE [LARGE SCALE GENOMIC DNA]</scope>
</reference>
<dbReference type="Proteomes" id="UP000596661">
    <property type="component" value="Chromosome 5"/>
</dbReference>
<proteinExistence type="predicted"/>
<organism evidence="1 2">
    <name type="scientific">Cannabis sativa</name>
    <name type="common">Hemp</name>
    <name type="synonym">Marijuana</name>
    <dbReference type="NCBI Taxonomy" id="3483"/>
    <lineage>
        <taxon>Eukaryota</taxon>
        <taxon>Viridiplantae</taxon>
        <taxon>Streptophyta</taxon>
        <taxon>Embryophyta</taxon>
        <taxon>Tracheophyta</taxon>
        <taxon>Spermatophyta</taxon>
        <taxon>Magnoliopsida</taxon>
        <taxon>eudicotyledons</taxon>
        <taxon>Gunneridae</taxon>
        <taxon>Pentapetalae</taxon>
        <taxon>rosids</taxon>
        <taxon>fabids</taxon>
        <taxon>Rosales</taxon>
        <taxon>Cannabaceae</taxon>
        <taxon>Cannabis</taxon>
    </lineage>
</organism>
<protein>
    <submittedName>
        <fullName evidence="1">Uncharacterized protein</fullName>
    </submittedName>
</protein>
<dbReference type="Gramene" id="evm.model.05.1888">
    <property type="protein sequence ID" value="cds.evm.model.05.1888"/>
    <property type="gene ID" value="evm.TU.05.1888"/>
</dbReference>
<dbReference type="AlphaFoldDB" id="A0A803PNC2"/>
<evidence type="ECO:0000313" key="2">
    <source>
        <dbReference type="Proteomes" id="UP000596661"/>
    </source>
</evidence>